<evidence type="ECO:0008006" key="3">
    <source>
        <dbReference type="Google" id="ProtNLM"/>
    </source>
</evidence>
<dbReference type="Proteomes" id="UP000289738">
    <property type="component" value="Chromosome A09"/>
</dbReference>
<keyword evidence="2" id="KW-1185">Reference proteome</keyword>
<gene>
    <name evidence="1" type="ORF">Ahy_A09g043384</name>
</gene>
<protein>
    <recommendedName>
        <fullName evidence="3">DUF223 domain-containing protein</fullName>
    </recommendedName>
</protein>
<reference evidence="1 2" key="1">
    <citation type="submission" date="2019-01" db="EMBL/GenBank/DDBJ databases">
        <title>Sequencing of cultivated peanut Arachis hypogaea provides insights into genome evolution and oil improvement.</title>
        <authorList>
            <person name="Chen X."/>
        </authorList>
    </citation>
    <scope>NUCLEOTIDE SEQUENCE [LARGE SCALE GENOMIC DNA]</scope>
    <source>
        <strain evidence="2">cv. Fuhuasheng</strain>
        <tissue evidence="1">Leaves</tissue>
    </source>
</reference>
<evidence type="ECO:0000313" key="2">
    <source>
        <dbReference type="Proteomes" id="UP000289738"/>
    </source>
</evidence>
<comment type="caution">
    <text evidence="1">The sequence shown here is derived from an EMBL/GenBank/DDBJ whole genome shotgun (WGS) entry which is preliminary data.</text>
</comment>
<accession>A0A445BI54</accession>
<organism evidence="1 2">
    <name type="scientific">Arachis hypogaea</name>
    <name type="common">Peanut</name>
    <dbReference type="NCBI Taxonomy" id="3818"/>
    <lineage>
        <taxon>Eukaryota</taxon>
        <taxon>Viridiplantae</taxon>
        <taxon>Streptophyta</taxon>
        <taxon>Embryophyta</taxon>
        <taxon>Tracheophyta</taxon>
        <taxon>Spermatophyta</taxon>
        <taxon>Magnoliopsida</taxon>
        <taxon>eudicotyledons</taxon>
        <taxon>Gunneridae</taxon>
        <taxon>Pentapetalae</taxon>
        <taxon>rosids</taxon>
        <taxon>fabids</taxon>
        <taxon>Fabales</taxon>
        <taxon>Fabaceae</taxon>
        <taxon>Papilionoideae</taxon>
        <taxon>50 kb inversion clade</taxon>
        <taxon>dalbergioids sensu lato</taxon>
        <taxon>Dalbergieae</taxon>
        <taxon>Pterocarpus clade</taxon>
        <taxon>Arachis</taxon>
    </lineage>
</organism>
<evidence type="ECO:0000313" key="1">
    <source>
        <dbReference type="EMBL" id="RYR38347.1"/>
    </source>
</evidence>
<sequence>MENDVFGLVTLKQRHKSFEDKKTGCSYVDGKTTELCRQGEKEKVRRHHLLEMIAPPKECWMIHVRMIRLWSLPRFKDPKSIRSIEIVLIDEQLDFIVTMCRDNNCGLYHTTSNHFRLFFQARTIVLPCFCYAIPLYGIKLVPFRKIMGYSLQHPFLVDVVGVMIGVEGEKKYVKNGKLIDMLVIHIENDKHVFQCPYTSLNMFI</sequence>
<name>A0A445BI54_ARAHY</name>
<dbReference type="AlphaFoldDB" id="A0A445BI54"/>
<dbReference type="EMBL" id="SDMP01000009">
    <property type="protein sequence ID" value="RYR38347.1"/>
    <property type="molecule type" value="Genomic_DNA"/>
</dbReference>
<proteinExistence type="predicted"/>